<dbReference type="InterPro" id="IPR026444">
    <property type="entry name" value="Secre_tail"/>
</dbReference>
<reference evidence="1 2" key="1">
    <citation type="submission" date="2018-04" db="EMBL/GenBank/DDBJ databases">
        <title>Characteristic and Complete Genome Sequencing of A Novel Member of Infective Endocarditis Causative Bacteria: Bergeyella cardium QL-PH.</title>
        <authorList>
            <person name="Pan H."/>
            <person name="Sun E."/>
            <person name="Zhang Y."/>
        </authorList>
    </citation>
    <scope>NUCLEOTIDE SEQUENCE [LARGE SCALE GENOMIC DNA]</scope>
    <source>
        <strain evidence="1 2">HPQL</strain>
    </source>
</reference>
<dbReference type="Pfam" id="PF18962">
    <property type="entry name" value="Por_Secre_tail"/>
    <property type="match status" value="1"/>
</dbReference>
<dbReference type="InterPro" id="IPR013517">
    <property type="entry name" value="FG-GAP"/>
</dbReference>
<dbReference type="OrthoDB" id="9816120at2"/>
<accession>A0A6P1QTA3</accession>
<evidence type="ECO:0000313" key="2">
    <source>
        <dbReference type="Proteomes" id="UP000464318"/>
    </source>
</evidence>
<dbReference type="Gene3D" id="2.60.40.10">
    <property type="entry name" value="Immunoglobulins"/>
    <property type="match status" value="1"/>
</dbReference>
<name>A0A6P1QTA3_9FLAO</name>
<dbReference type="Gene3D" id="2.130.10.130">
    <property type="entry name" value="Integrin alpha, N-terminal"/>
    <property type="match status" value="2"/>
</dbReference>
<sequence length="577" mass="63994">MRKVYLPLCLSVFACINAQQFKEVMPPAFKNFFFGRAAIADFNNDGYKDLFFTGTVDENNNNLPDYSFNTFYKNTNGTFSPLQSFRENSAYLGDAKFIDFDNDGLLDLVATGLSSDEHRTLRWKNTGDAFVLDNISDGRIRGNIESFDLNHDGLLDYAVNGFQYKDIGGVNYKTDLYINSKSGFSDANNETIPLGSLNGKLRIFDINNNGLHDAVIFGTTASGTSEKTFTVYKNDNGVFNTHQQLEGLVNGDLAYADFNADGYLDMIACGKDKNNNYHLIYYKNDGAGKFLKKEISTEYLDNSSLDVGDINDDGYYDFIVIGSGSSASNTTKVFVYNSSSDTFEYTDYGIPQLGGNGGINLFDFNNDNKLDILMYGANNKETDKPHKTKLLENTQDITNNAPNPPANLSSSLSDNKILFEWNGANDDKTPSKALQYEFIVGSAPGKSDIAKYTVTTPHWFLQKENLPNTIYWRVKSIDASKVLSNDSEEQVVSNLSVNNITKESGAVLYPNPVKDVLNIRTEAKVKSYRIINTSGQVVLSKTTDEKAINLSGLSKGLYIIEIAFEDAKTLSAKIIIN</sequence>
<evidence type="ECO:0000313" key="1">
    <source>
        <dbReference type="EMBL" id="QHN65342.1"/>
    </source>
</evidence>
<dbReference type="Pfam" id="PF13517">
    <property type="entry name" value="FG-GAP_3"/>
    <property type="match status" value="2"/>
</dbReference>
<protein>
    <submittedName>
        <fullName evidence="1">T9SS type A sorting domain-containing protein</fullName>
    </submittedName>
</protein>
<dbReference type="KEGG" id="bcad:DBX24_05290"/>
<proteinExistence type="predicted"/>
<dbReference type="InterPro" id="IPR028994">
    <property type="entry name" value="Integrin_alpha_N"/>
</dbReference>
<dbReference type="EMBL" id="CP029149">
    <property type="protein sequence ID" value="QHN65342.1"/>
    <property type="molecule type" value="Genomic_DNA"/>
</dbReference>
<dbReference type="RefSeq" id="WP_160224194.1">
    <property type="nucleotide sequence ID" value="NZ_CP029149.1"/>
</dbReference>
<dbReference type="PANTHER" id="PTHR46580:SF4">
    <property type="entry name" value="ATP_GTP-BINDING PROTEIN"/>
    <property type="match status" value="1"/>
</dbReference>
<dbReference type="InterPro" id="IPR013783">
    <property type="entry name" value="Ig-like_fold"/>
</dbReference>
<dbReference type="Proteomes" id="UP000464318">
    <property type="component" value="Chromosome"/>
</dbReference>
<dbReference type="PROSITE" id="PS51257">
    <property type="entry name" value="PROKAR_LIPOPROTEIN"/>
    <property type="match status" value="1"/>
</dbReference>
<organism evidence="1 2">
    <name type="scientific">Bergeyella cardium</name>
    <dbReference type="NCBI Taxonomy" id="1585976"/>
    <lineage>
        <taxon>Bacteria</taxon>
        <taxon>Pseudomonadati</taxon>
        <taxon>Bacteroidota</taxon>
        <taxon>Flavobacteriia</taxon>
        <taxon>Flavobacteriales</taxon>
        <taxon>Weeksellaceae</taxon>
        <taxon>Bergeyella</taxon>
    </lineage>
</organism>
<gene>
    <name evidence="1" type="ORF">DBX24_05290</name>
</gene>
<dbReference type="PANTHER" id="PTHR46580">
    <property type="entry name" value="SENSOR KINASE-RELATED"/>
    <property type="match status" value="1"/>
</dbReference>
<dbReference type="NCBIfam" id="TIGR04183">
    <property type="entry name" value="Por_Secre_tail"/>
    <property type="match status" value="1"/>
</dbReference>
<keyword evidence="2" id="KW-1185">Reference proteome</keyword>
<dbReference type="AlphaFoldDB" id="A0A6P1QTA3"/>
<dbReference type="SUPFAM" id="SSF69318">
    <property type="entry name" value="Integrin alpha N-terminal domain"/>
    <property type="match status" value="1"/>
</dbReference>